<feature type="domain" description="HTH marR-type" evidence="2">
    <location>
        <begin position="19"/>
        <end position="58"/>
    </location>
</feature>
<comment type="caution">
    <text evidence="3">The sequence shown here is derived from an EMBL/GenBank/DDBJ whole genome shotgun (WGS) entry which is preliminary data.</text>
</comment>
<dbReference type="EMBL" id="WUEY01000012">
    <property type="protein sequence ID" value="NEI72570.1"/>
    <property type="molecule type" value="Genomic_DNA"/>
</dbReference>
<organism evidence="3 4">
    <name type="scientific">Rhizobium lusitanum</name>
    <dbReference type="NCBI Taxonomy" id="293958"/>
    <lineage>
        <taxon>Bacteria</taxon>
        <taxon>Pseudomonadati</taxon>
        <taxon>Pseudomonadota</taxon>
        <taxon>Alphaproteobacteria</taxon>
        <taxon>Hyphomicrobiales</taxon>
        <taxon>Rhizobiaceae</taxon>
        <taxon>Rhizobium/Agrobacterium group</taxon>
        <taxon>Rhizobium</taxon>
    </lineage>
</organism>
<dbReference type="RefSeq" id="WP_163990105.1">
    <property type="nucleotide sequence ID" value="NZ_WUEY01000012.1"/>
</dbReference>
<dbReference type="CDD" id="cd00093">
    <property type="entry name" value="HTH_XRE"/>
    <property type="match status" value="1"/>
</dbReference>
<dbReference type="SUPFAM" id="SSF46785">
    <property type="entry name" value="Winged helix' DNA-binding domain"/>
    <property type="match status" value="1"/>
</dbReference>
<proteinExistence type="inferred from homology"/>
<evidence type="ECO:0000259" key="2">
    <source>
        <dbReference type="Pfam" id="PF12802"/>
    </source>
</evidence>
<dbReference type="SUPFAM" id="SSF53067">
    <property type="entry name" value="Actin-like ATPase domain"/>
    <property type="match status" value="1"/>
</dbReference>
<dbReference type="InterPro" id="IPR001387">
    <property type="entry name" value="Cro/C1-type_HTH"/>
</dbReference>
<evidence type="ECO:0000313" key="4">
    <source>
        <dbReference type="Proteomes" id="UP000483035"/>
    </source>
</evidence>
<accession>A0A6L9UEY8</accession>
<dbReference type="InterPro" id="IPR036388">
    <property type="entry name" value="WH-like_DNA-bd_sf"/>
</dbReference>
<dbReference type="InterPro" id="IPR036390">
    <property type="entry name" value="WH_DNA-bd_sf"/>
</dbReference>
<dbReference type="CDD" id="cd24076">
    <property type="entry name" value="ASKHA_ATPase_ROK_BsXylR-like"/>
    <property type="match status" value="1"/>
</dbReference>
<dbReference type="PANTHER" id="PTHR18964:SF149">
    <property type="entry name" value="BIFUNCTIONAL UDP-N-ACETYLGLUCOSAMINE 2-EPIMERASE_N-ACETYLMANNOSAMINE KINASE"/>
    <property type="match status" value="1"/>
</dbReference>
<dbReference type="Pfam" id="PF00480">
    <property type="entry name" value="ROK"/>
    <property type="match status" value="1"/>
</dbReference>
<dbReference type="PANTHER" id="PTHR18964">
    <property type="entry name" value="ROK (REPRESSOR, ORF, KINASE) FAMILY"/>
    <property type="match status" value="1"/>
</dbReference>
<reference evidence="3 4" key="1">
    <citation type="submission" date="2019-12" db="EMBL/GenBank/DDBJ databases">
        <title>Rhizobium genotypes associated with high levels of biological nitrogen fixation by grain legumes in a temperate-maritime cropping system.</title>
        <authorList>
            <person name="Maluk M."/>
            <person name="Francesc Ferrando Molina F."/>
            <person name="Lopez Del Egido L."/>
            <person name="Lafos M."/>
            <person name="Langarica-Fuentes A."/>
            <person name="Gebre Yohannes G."/>
            <person name="Young M.W."/>
            <person name="Martin P."/>
            <person name="Gantlett R."/>
            <person name="Kenicer G."/>
            <person name="Hawes C."/>
            <person name="Begg G.S."/>
            <person name="Quilliam R.S."/>
            <person name="Squire G.R."/>
            <person name="Poole P.S."/>
            <person name="Young P.W."/>
            <person name="Iannetta P.M."/>
            <person name="James E.K."/>
        </authorList>
    </citation>
    <scope>NUCLEOTIDE SEQUENCE [LARGE SCALE GENOMIC DNA]</scope>
    <source>
        <strain evidence="3 4">JHI1118</strain>
    </source>
</reference>
<gene>
    <name evidence="3" type="ORF">GR212_23710</name>
</gene>
<dbReference type="InterPro" id="IPR000835">
    <property type="entry name" value="HTH_MarR-typ"/>
</dbReference>
<sequence length="390" mass="41301">MSKSYARHLNANAIFHRIRLEPNISQRDIVARTGIDKSVVSSIINSFDELGLVIRAPVSGPNRPGRPVEGLTISPDSGLTVGVQIEAKRIGYVVAALDGIPLLSKVQPFDGQFFSVADLVRKGVAEVMEECSRKGRILGIGVSLPGLVTDAGVLLHAPVLGWRDVPARDAFSDVFEVPVFVGNDGTGAAMAEHMFGECVDVDDFIYLFSGSGVGGALFLKGEIYQGASGLAGELGHIKVVPQGRFCTCGSSGCLSPYLAESGLAEEIGRLSGDHPVSFEQILQRARAGDYVVRSVLDNAGGMLGIAVSSVINTFNPPMVCLGGDMANAEEFMRPAMERELQRLAHPSMSAQTRIIFSRLSTLNPYLGGVALALDGVTGLDSPHVLPKSRA</sequence>
<protein>
    <submittedName>
        <fullName evidence="3">ROK family protein</fullName>
    </submittedName>
</protein>
<evidence type="ECO:0000256" key="1">
    <source>
        <dbReference type="ARBA" id="ARBA00006479"/>
    </source>
</evidence>
<comment type="similarity">
    <text evidence="1">Belongs to the ROK (NagC/XylR) family.</text>
</comment>
<dbReference type="InterPro" id="IPR000600">
    <property type="entry name" value="ROK"/>
</dbReference>
<dbReference type="InterPro" id="IPR043129">
    <property type="entry name" value="ATPase_NBD"/>
</dbReference>
<dbReference type="Proteomes" id="UP000483035">
    <property type="component" value="Unassembled WGS sequence"/>
</dbReference>
<dbReference type="AlphaFoldDB" id="A0A6L9UEY8"/>
<dbReference type="Gene3D" id="3.30.420.40">
    <property type="match status" value="2"/>
</dbReference>
<dbReference type="GO" id="GO:0003700">
    <property type="term" value="F:DNA-binding transcription factor activity"/>
    <property type="evidence" value="ECO:0007669"/>
    <property type="project" value="InterPro"/>
</dbReference>
<name>A0A6L9UEY8_9HYPH</name>
<dbReference type="Gene3D" id="1.10.10.10">
    <property type="entry name" value="Winged helix-like DNA-binding domain superfamily/Winged helix DNA-binding domain"/>
    <property type="match status" value="1"/>
</dbReference>
<dbReference type="Pfam" id="PF12802">
    <property type="entry name" value="MarR_2"/>
    <property type="match status" value="1"/>
</dbReference>
<evidence type="ECO:0000313" key="3">
    <source>
        <dbReference type="EMBL" id="NEI72570.1"/>
    </source>
</evidence>